<dbReference type="InterPro" id="IPR022560">
    <property type="entry name" value="DUF3473"/>
</dbReference>
<dbReference type="InterPro" id="IPR011330">
    <property type="entry name" value="Glyco_hydro/deAcase_b/a-brl"/>
</dbReference>
<comment type="caution">
    <text evidence="3">The sequence shown here is derived from an EMBL/GenBank/DDBJ whole genome shotgun (WGS) entry which is preliminary data.</text>
</comment>
<dbReference type="Pfam" id="PF11959">
    <property type="entry name" value="DUF3473"/>
    <property type="match status" value="1"/>
</dbReference>
<dbReference type="Proteomes" id="UP000245829">
    <property type="component" value="Unassembled WGS sequence"/>
</dbReference>
<evidence type="ECO:0000259" key="1">
    <source>
        <dbReference type="Pfam" id="PF01522"/>
    </source>
</evidence>
<dbReference type="SUPFAM" id="SSF88713">
    <property type="entry name" value="Glycoside hydrolase/deacetylase"/>
    <property type="match status" value="1"/>
</dbReference>
<evidence type="ECO:0000313" key="4">
    <source>
        <dbReference type="Proteomes" id="UP000245829"/>
    </source>
</evidence>
<dbReference type="Pfam" id="PF01522">
    <property type="entry name" value="Polysacc_deac_1"/>
    <property type="match status" value="1"/>
</dbReference>
<gene>
    <name evidence="3" type="ORF">NZNM25_19700</name>
</gene>
<dbReference type="OrthoDB" id="10436at2157"/>
<keyword evidence="4" id="KW-1185">Reference proteome</keyword>
<reference evidence="3 4" key="1">
    <citation type="submission" date="2018-05" db="EMBL/GenBank/DDBJ databases">
        <title>genome sequencing of Nitrosopumilus sp. NM25.</title>
        <authorList>
            <person name="Mori K."/>
            <person name="Nakagawa T."/>
        </authorList>
    </citation>
    <scope>NUCLEOTIDE SEQUENCE [LARGE SCALE GENOMIC DNA]</scope>
    <source>
        <strain evidence="3 4">NM25</strain>
    </source>
</reference>
<organism evidence="3 4">
    <name type="scientific">Nitrosopumilus zosterae</name>
    <dbReference type="NCBI Taxonomy" id="718286"/>
    <lineage>
        <taxon>Archaea</taxon>
        <taxon>Nitrososphaerota</taxon>
        <taxon>Nitrososphaeria</taxon>
        <taxon>Nitrosopumilales</taxon>
        <taxon>Nitrosopumilaceae</taxon>
        <taxon>Nitrosopumilus</taxon>
    </lineage>
</organism>
<sequence length="276" mass="32092">MNLLGIDFEDWYHPQLVEPFVPDAKKIPTMFKGLDKILELLRKYDIKATFFLVGELLSSNPEILDKILADQHEIGFHTMKHTRLDVPNFKPIFKEEIKEFNKITSGKSIGFRAPTFSINEKSSWVIDELADNNYKYDSSIIPAKTNLYGIPKAEKSPYKITSENLDKNDEKGSLIEFPLLVTKFLGKTIPAAGGFYLRSLPLKIIKNAIKSYERNEIPSSFYIHSWELTPEFIPKIKLPIKNRFITFHKIEKTFSKMENLFNEFDFTSFNSYFKKI</sequence>
<feature type="domain" description="DUF3473" evidence="2">
    <location>
        <begin position="138"/>
        <end position="273"/>
    </location>
</feature>
<dbReference type="RefSeq" id="WP_109877779.1">
    <property type="nucleotide sequence ID" value="NZ_AP026695.1"/>
</dbReference>
<evidence type="ECO:0000313" key="3">
    <source>
        <dbReference type="EMBL" id="GBH35179.1"/>
    </source>
</evidence>
<name>A0A2S2KU69_9ARCH</name>
<dbReference type="Gene3D" id="3.20.20.370">
    <property type="entry name" value="Glycoside hydrolase/deacetylase"/>
    <property type="match status" value="1"/>
</dbReference>
<evidence type="ECO:0000259" key="2">
    <source>
        <dbReference type="Pfam" id="PF11959"/>
    </source>
</evidence>
<feature type="domain" description="NodB homology" evidence="1">
    <location>
        <begin position="35"/>
        <end position="127"/>
    </location>
</feature>
<proteinExistence type="predicted"/>
<protein>
    <submittedName>
        <fullName evidence="3">Polysaccharide deacetylase</fullName>
    </submittedName>
</protein>
<dbReference type="PANTHER" id="PTHR47561:SF1">
    <property type="entry name" value="POLYSACCHARIDE DEACETYLASE FAMILY PROTEIN (AFU_ORTHOLOGUE AFUA_6G05030)"/>
    <property type="match status" value="1"/>
</dbReference>
<dbReference type="PANTHER" id="PTHR47561">
    <property type="entry name" value="POLYSACCHARIDE DEACETYLASE FAMILY PROTEIN (AFU_ORTHOLOGUE AFUA_6G05030)"/>
    <property type="match status" value="1"/>
</dbReference>
<dbReference type="InterPro" id="IPR002509">
    <property type="entry name" value="NODB_dom"/>
</dbReference>
<dbReference type="CDD" id="cd10941">
    <property type="entry name" value="CE4_PuuE_HpPgdA_like_2"/>
    <property type="match status" value="1"/>
</dbReference>
<dbReference type="GO" id="GO:0005975">
    <property type="term" value="P:carbohydrate metabolic process"/>
    <property type="evidence" value="ECO:0007669"/>
    <property type="project" value="InterPro"/>
</dbReference>
<dbReference type="GeneID" id="76210200"/>
<dbReference type="GO" id="GO:0016810">
    <property type="term" value="F:hydrolase activity, acting on carbon-nitrogen (but not peptide) bonds"/>
    <property type="evidence" value="ECO:0007669"/>
    <property type="project" value="InterPro"/>
</dbReference>
<dbReference type="EMBL" id="BGKI01000012">
    <property type="protein sequence ID" value="GBH35179.1"/>
    <property type="molecule type" value="Genomic_DNA"/>
</dbReference>
<dbReference type="AlphaFoldDB" id="A0A2S2KU69"/>
<dbReference type="InterPro" id="IPR045235">
    <property type="entry name" value="PuuE_HpPgdA-like"/>
</dbReference>
<accession>A0A2S2KU69</accession>